<protein>
    <submittedName>
        <fullName evidence="3">Uncharacterized protein</fullName>
    </submittedName>
</protein>
<evidence type="ECO:0000313" key="3">
    <source>
        <dbReference type="EMBL" id="MFL7906086.1"/>
    </source>
</evidence>
<dbReference type="Pfam" id="PF18166">
    <property type="entry name" value="pP_pnuc_2"/>
    <property type="match status" value="1"/>
</dbReference>
<feature type="domain" description="Predicted pPIWI-associating nuclease group 2" evidence="2">
    <location>
        <begin position="154"/>
        <end position="274"/>
    </location>
</feature>
<evidence type="ECO:0000313" key="4">
    <source>
        <dbReference type="Proteomes" id="UP001628281"/>
    </source>
</evidence>
<sequence>MKLRRALQKRLPNDRFLKTVLTGCFRIGQDKENPLRGNFLASGLRELIGHVLHSLAPDKEVRACVWFVQAKDTPTVTRQQRASYIVRAGLPDNFVSNTIKIDVRKYSKPLIEVMDRLSKATHVRPDTILTKGTKIRQMVQDVLLGIDQLLQAAADSREAINKAVADVMHDAVFEKLISETIQELDELSTHTMVEGHQIEEVSVTNLDSVEISYRVTGEVEVELQYGSNSDVDNDIGFRQDDSYPYVVTVTCAVAKPMEVRADDLNVAIDNRSFFE</sequence>
<gene>
    <name evidence="3" type="ORF">ACJ41P_33570</name>
</gene>
<dbReference type="InterPro" id="IPR040556">
    <property type="entry name" value="pP_pnuc_1"/>
</dbReference>
<dbReference type="InterPro" id="IPR041584">
    <property type="entry name" value="Put_pPIWI_pnuc_2"/>
</dbReference>
<keyword evidence="4" id="KW-1185">Reference proteome</keyword>
<dbReference type="RefSeq" id="WP_407826106.1">
    <property type="nucleotide sequence ID" value="NZ_JBJLSN010000134.1"/>
</dbReference>
<comment type="caution">
    <text evidence="3">The sequence shown here is derived from an EMBL/GenBank/DDBJ whole genome shotgun (WGS) entry which is preliminary data.</text>
</comment>
<feature type="domain" description="Predicted pPIWI-associating nuclease" evidence="1">
    <location>
        <begin position="9"/>
        <end position="143"/>
    </location>
</feature>
<dbReference type="Pfam" id="PF18165">
    <property type="entry name" value="pP_pnuc_1"/>
    <property type="match status" value="1"/>
</dbReference>
<evidence type="ECO:0000259" key="1">
    <source>
        <dbReference type="Pfam" id="PF18165"/>
    </source>
</evidence>
<accession>A0ABW8VKY7</accession>
<organism evidence="3 4">
    <name type="scientific">Azospirillum argentinense</name>
    <dbReference type="NCBI Taxonomy" id="2970906"/>
    <lineage>
        <taxon>Bacteria</taxon>
        <taxon>Pseudomonadati</taxon>
        <taxon>Pseudomonadota</taxon>
        <taxon>Alphaproteobacteria</taxon>
        <taxon>Rhodospirillales</taxon>
        <taxon>Azospirillaceae</taxon>
        <taxon>Azospirillum</taxon>
    </lineage>
</organism>
<dbReference type="EMBL" id="JBJLSN010000134">
    <property type="protein sequence ID" value="MFL7906086.1"/>
    <property type="molecule type" value="Genomic_DNA"/>
</dbReference>
<name>A0ABW8VKY7_9PROT</name>
<reference evidence="3 4" key="1">
    <citation type="submission" date="2024-11" db="EMBL/GenBank/DDBJ databases">
        <title>Draft genome sequences of two bacteria associated to sugarcane roots in Colombia.</title>
        <authorList>
            <person name="Pardo-Diaz S."/>
            <person name="Masmela-Mendoza J."/>
            <person name="Delgadillo-Duran P."/>
            <person name="Bautista E.J."/>
            <person name="Rojas-Tapias D.F."/>
        </authorList>
    </citation>
    <scope>NUCLEOTIDE SEQUENCE [LARGE SCALE GENOMIC DNA]</scope>
    <source>
        <strain evidence="3 4">Ap18</strain>
    </source>
</reference>
<dbReference type="Proteomes" id="UP001628281">
    <property type="component" value="Unassembled WGS sequence"/>
</dbReference>
<evidence type="ECO:0000259" key="2">
    <source>
        <dbReference type="Pfam" id="PF18166"/>
    </source>
</evidence>
<proteinExistence type="predicted"/>